<organism evidence="1 2">
    <name type="scientific">Nonomuraea composti</name>
    <dbReference type="NCBI Taxonomy" id="2720023"/>
    <lineage>
        <taxon>Bacteria</taxon>
        <taxon>Bacillati</taxon>
        <taxon>Actinomycetota</taxon>
        <taxon>Actinomycetes</taxon>
        <taxon>Streptosporangiales</taxon>
        <taxon>Streptosporangiaceae</taxon>
        <taxon>Nonomuraea</taxon>
    </lineage>
</organism>
<keyword evidence="2" id="KW-1185">Reference proteome</keyword>
<dbReference type="Proteomes" id="UP000696294">
    <property type="component" value="Unassembled WGS sequence"/>
</dbReference>
<evidence type="ECO:0000313" key="2">
    <source>
        <dbReference type="Proteomes" id="UP000696294"/>
    </source>
</evidence>
<protein>
    <submittedName>
        <fullName evidence="1">Uncharacterized protein</fullName>
    </submittedName>
</protein>
<evidence type="ECO:0000313" key="1">
    <source>
        <dbReference type="EMBL" id="NJP91797.1"/>
    </source>
</evidence>
<comment type="caution">
    <text evidence="1">The sequence shown here is derived from an EMBL/GenBank/DDBJ whole genome shotgun (WGS) entry which is preliminary data.</text>
</comment>
<name>A0ABX1B5U0_9ACTN</name>
<reference evidence="1 2" key="1">
    <citation type="submission" date="2020-03" db="EMBL/GenBank/DDBJ databases">
        <title>WGS of actinomycetes isolated from Thailand.</title>
        <authorList>
            <person name="Thawai C."/>
        </authorList>
    </citation>
    <scope>NUCLEOTIDE SEQUENCE [LARGE SCALE GENOMIC DNA]</scope>
    <source>
        <strain evidence="1 2">FMUSA5-5</strain>
    </source>
</reference>
<accession>A0ABX1B5U0</accession>
<proteinExistence type="predicted"/>
<gene>
    <name evidence="1" type="ORF">HCN51_20430</name>
</gene>
<dbReference type="RefSeq" id="WP_168011117.1">
    <property type="nucleotide sequence ID" value="NZ_JAATEP010000013.1"/>
</dbReference>
<sequence length="45" mass="4889">MDHYLHLADRILEIAQQKACHQARRDLAASGILAFLRAVSGVTAG</sequence>
<dbReference type="EMBL" id="JAATEP010000013">
    <property type="protein sequence ID" value="NJP91797.1"/>
    <property type="molecule type" value="Genomic_DNA"/>
</dbReference>